<dbReference type="EMBL" id="MLBF01000038">
    <property type="protein sequence ID" value="OLN28870.1"/>
    <property type="molecule type" value="Genomic_DNA"/>
</dbReference>
<proteinExistence type="predicted"/>
<reference evidence="1 2" key="1">
    <citation type="submission" date="2016-09" db="EMBL/GenBank/DDBJ databases">
        <title>Complete genome of Desulfosporosinus sp. OL.</title>
        <authorList>
            <person name="Mardanov A."/>
            <person name="Beletsky A."/>
            <person name="Panova A."/>
            <person name="Karnachuk O."/>
            <person name="Ravin N."/>
        </authorList>
    </citation>
    <scope>NUCLEOTIDE SEQUENCE [LARGE SCALE GENOMIC DNA]</scope>
    <source>
        <strain evidence="1 2">OL</strain>
    </source>
</reference>
<sequence length="37" mass="4281">MGRGSWKGQNTVDDLHDIRRIKKAALKGAKKFDPWQQ</sequence>
<name>A0A1Q8QNI2_9FIRM</name>
<evidence type="ECO:0000313" key="2">
    <source>
        <dbReference type="Proteomes" id="UP000186102"/>
    </source>
</evidence>
<gene>
    <name evidence="1" type="ORF">DSOL_3813</name>
</gene>
<organism evidence="1 2">
    <name type="scientific">Desulfosporosinus metallidurans</name>
    <dbReference type="NCBI Taxonomy" id="1888891"/>
    <lineage>
        <taxon>Bacteria</taxon>
        <taxon>Bacillati</taxon>
        <taxon>Bacillota</taxon>
        <taxon>Clostridia</taxon>
        <taxon>Eubacteriales</taxon>
        <taxon>Desulfitobacteriaceae</taxon>
        <taxon>Desulfosporosinus</taxon>
    </lineage>
</organism>
<protein>
    <submittedName>
        <fullName evidence="1">Uncharacterized protein</fullName>
    </submittedName>
</protein>
<evidence type="ECO:0000313" key="1">
    <source>
        <dbReference type="EMBL" id="OLN28870.1"/>
    </source>
</evidence>
<dbReference type="AlphaFoldDB" id="A0A1Q8QNI2"/>
<dbReference type="Proteomes" id="UP000186102">
    <property type="component" value="Unassembled WGS sequence"/>
</dbReference>
<accession>A0A1Q8QNI2</accession>
<comment type="caution">
    <text evidence="1">The sequence shown here is derived from an EMBL/GenBank/DDBJ whole genome shotgun (WGS) entry which is preliminary data.</text>
</comment>
<dbReference type="STRING" id="1888891.DSOL_3813"/>
<keyword evidence="2" id="KW-1185">Reference proteome</keyword>